<accession>A0A542EDI0</accession>
<evidence type="ECO:0000313" key="10">
    <source>
        <dbReference type="EMBL" id="TQJ13391.1"/>
    </source>
</evidence>
<feature type="domain" description="NADH-quinone oxidoreductase subunit D" evidence="9">
    <location>
        <begin position="153"/>
        <end position="330"/>
    </location>
</feature>
<dbReference type="EMBL" id="VFMO01000001">
    <property type="protein sequence ID" value="TQJ13391.1"/>
    <property type="molecule type" value="Genomic_DNA"/>
</dbReference>
<comment type="caution">
    <text evidence="10">The sequence shown here is derived from an EMBL/GenBank/DDBJ whole genome shotgun (WGS) entry which is preliminary data.</text>
</comment>
<dbReference type="InterPro" id="IPR014029">
    <property type="entry name" value="NADH_UbQ_OxRdtase_49kDa_CS"/>
</dbReference>
<dbReference type="GO" id="GO:0051287">
    <property type="term" value="F:NAD binding"/>
    <property type="evidence" value="ECO:0007669"/>
    <property type="project" value="InterPro"/>
</dbReference>
<evidence type="ECO:0000256" key="8">
    <source>
        <dbReference type="SAM" id="MobiDB-lite"/>
    </source>
</evidence>
<evidence type="ECO:0000256" key="6">
    <source>
        <dbReference type="HAMAP-Rule" id="MF_01358"/>
    </source>
</evidence>
<evidence type="ECO:0000313" key="11">
    <source>
        <dbReference type="Proteomes" id="UP000320806"/>
    </source>
</evidence>
<dbReference type="EC" id="7.1.1.-" evidence="6"/>
<dbReference type="SUPFAM" id="SSF56762">
    <property type="entry name" value="HydB/Nqo4-like"/>
    <property type="match status" value="1"/>
</dbReference>
<evidence type="ECO:0000256" key="2">
    <source>
        <dbReference type="ARBA" id="ARBA00022448"/>
    </source>
</evidence>
<dbReference type="PROSITE" id="PS00535">
    <property type="entry name" value="COMPLEX1_49K"/>
    <property type="match status" value="1"/>
</dbReference>
<keyword evidence="4 6" id="KW-1278">Translocase</keyword>
<evidence type="ECO:0000259" key="9">
    <source>
        <dbReference type="Pfam" id="PF00346"/>
    </source>
</evidence>
<dbReference type="PANTHER" id="PTHR11993:SF10">
    <property type="entry name" value="NADH DEHYDROGENASE [UBIQUINONE] IRON-SULFUR PROTEIN 2, MITOCHONDRIAL"/>
    <property type="match status" value="1"/>
</dbReference>
<dbReference type="Gene3D" id="1.10.645.10">
    <property type="entry name" value="Cytochrome-c3 Hydrogenase, chain B"/>
    <property type="match status" value="1"/>
</dbReference>
<dbReference type="AlphaFoldDB" id="A0A542EDI0"/>
<dbReference type="GO" id="GO:0048038">
    <property type="term" value="F:quinone binding"/>
    <property type="evidence" value="ECO:0007669"/>
    <property type="project" value="UniProtKB-KW"/>
</dbReference>
<dbReference type="OrthoDB" id="9801496at2"/>
<evidence type="ECO:0000256" key="7">
    <source>
        <dbReference type="RuleBase" id="RU003685"/>
    </source>
</evidence>
<dbReference type="InterPro" id="IPR001135">
    <property type="entry name" value="NADH_Q_OxRdtase_suD"/>
</dbReference>
<evidence type="ECO:0000256" key="1">
    <source>
        <dbReference type="ARBA" id="ARBA00005769"/>
    </source>
</evidence>
<feature type="domain" description="NADH-quinone oxidoreductase subunit D" evidence="9">
    <location>
        <begin position="331"/>
        <end position="405"/>
    </location>
</feature>
<dbReference type="Proteomes" id="UP000320806">
    <property type="component" value="Unassembled WGS sequence"/>
</dbReference>
<evidence type="ECO:0000256" key="5">
    <source>
        <dbReference type="ARBA" id="ARBA00023027"/>
    </source>
</evidence>
<keyword evidence="11" id="KW-1185">Reference proteome</keyword>
<proteinExistence type="inferred from homology"/>
<sequence length="405" mass="44606">MPSSSDDERFAGNRSDTGPQNSPSVTAAVGGTGFSTTDMVLNIGPQHPATHGVLRLRLTLDGELIKHAEPVIGYMHRGAEKLFEVRDYRQIMVLANRHDWLSAFSNEIGVALTVERMLGMDVPQRATWTRTLLAELNRVLNHLMFAGSYPLELGAITPIFYSFREREELQAVMEEISGGRMHYMFSRVGGLRDDLPAGWLQRVDAAIEAVRRRLPELESLLIGNEILRARTRGVGVLSARTAKAYGVSGPIARASGLDVDLRRDQPYLAYGELFAPGGPGRVVTRTAGDCEARLEVLLEQIHVSLDLAEACVDRLRSMPAGPVNVKLPKVLKVPEGTDYFATENPLGFNGYYLVSRGDKTPWRLKLRSASFNNVAVLSEVLEETLVADMVAILGSMFFVVGDIDR</sequence>
<dbReference type="PANTHER" id="PTHR11993">
    <property type="entry name" value="NADH-UBIQUINONE OXIDOREDUCTASE 49 KDA SUBUNIT"/>
    <property type="match status" value="1"/>
</dbReference>
<comment type="subcellular location">
    <subcellularLocation>
        <location evidence="6">Cell membrane</location>
        <topology evidence="6">Peripheral membrane protein</topology>
        <orientation evidence="6">Cytoplasmic side</orientation>
    </subcellularLocation>
</comment>
<keyword evidence="5 6" id="KW-0520">NAD</keyword>
<organism evidence="10 11">
    <name type="scientific">Yimella lutea</name>
    <dbReference type="NCBI Taxonomy" id="587872"/>
    <lineage>
        <taxon>Bacteria</taxon>
        <taxon>Bacillati</taxon>
        <taxon>Actinomycetota</taxon>
        <taxon>Actinomycetes</taxon>
        <taxon>Micrococcales</taxon>
        <taxon>Dermacoccaceae</taxon>
        <taxon>Yimella</taxon>
    </lineage>
</organism>
<comment type="subunit">
    <text evidence="6">NDH-1 is composed of 14 different subunits. Subunits NuoB, C, D, E, F, and G constitute the peripheral sector of the complex.</text>
</comment>
<dbReference type="InterPro" id="IPR022885">
    <property type="entry name" value="NDH1_su_D/H"/>
</dbReference>
<keyword evidence="3 6" id="KW-0874">Quinone</keyword>
<keyword evidence="6" id="KW-1003">Cell membrane</keyword>
<dbReference type="InterPro" id="IPR029014">
    <property type="entry name" value="NiFe-Hase_large"/>
</dbReference>
<dbReference type="GO" id="GO:0005886">
    <property type="term" value="C:plasma membrane"/>
    <property type="evidence" value="ECO:0007669"/>
    <property type="project" value="UniProtKB-SubCell"/>
</dbReference>
<gene>
    <name evidence="6" type="primary">nuoD</name>
    <name evidence="10" type="ORF">FB459_0808</name>
</gene>
<comment type="catalytic activity">
    <reaction evidence="6">
        <text>a quinone + NADH + 5 H(+)(in) = a quinol + NAD(+) + 4 H(+)(out)</text>
        <dbReference type="Rhea" id="RHEA:57888"/>
        <dbReference type="ChEBI" id="CHEBI:15378"/>
        <dbReference type="ChEBI" id="CHEBI:24646"/>
        <dbReference type="ChEBI" id="CHEBI:57540"/>
        <dbReference type="ChEBI" id="CHEBI:57945"/>
        <dbReference type="ChEBI" id="CHEBI:132124"/>
    </reaction>
</comment>
<feature type="compositionally biased region" description="Polar residues" evidence="8">
    <location>
        <begin position="14"/>
        <end position="25"/>
    </location>
</feature>
<protein>
    <recommendedName>
        <fullName evidence="6">NADH-quinone oxidoreductase subunit D</fullName>
        <ecNumber evidence="6">7.1.1.-</ecNumber>
    </recommendedName>
    <alternativeName>
        <fullName evidence="6">NADH dehydrogenase I subunit D</fullName>
    </alternativeName>
    <alternativeName>
        <fullName evidence="6">NDH-1 subunit D</fullName>
    </alternativeName>
</protein>
<dbReference type="HAMAP" id="MF_01358">
    <property type="entry name" value="NDH1_NuoD"/>
    <property type="match status" value="1"/>
</dbReference>
<dbReference type="Pfam" id="PF00346">
    <property type="entry name" value="Complex1_49kDa"/>
    <property type="match status" value="2"/>
</dbReference>
<evidence type="ECO:0000256" key="3">
    <source>
        <dbReference type="ARBA" id="ARBA00022719"/>
    </source>
</evidence>
<dbReference type="GO" id="GO:0050136">
    <property type="term" value="F:NADH dehydrogenase (quinone) (non-electrogenic) activity"/>
    <property type="evidence" value="ECO:0007669"/>
    <property type="project" value="UniProtKB-UniRule"/>
</dbReference>
<feature type="compositionally biased region" description="Basic and acidic residues" evidence="8">
    <location>
        <begin position="1"/>
        <end position="11"/>
    </location>
</feature>
<keyword evidence="6" id="KW-0472">Membrane</keyword>
<feature type="region of interest" description="Disordered" evidence="8">
    <location>
        <begin position="1"/>
        <end position="29"/>
    </location>
</feature>
<comment type="similarity">
    <text evidence="1 6 7">Belongs to the complex I 49 kDa subunit family.</text>
</comment>
<keyword evidence="2 6" id="KW-0813">Transport</keyword>
<reference evidence="10 11" key="1">
    <citation type="submission" date="2019-06" db="EMBL/GenBank/DDBJ databases">
        <title>Sequencing the genomes of 1000 actinobacteria strains.</title>
        <authorList>
            <person name="Klenk H.-P."/>
        </authorList>
    </citation>
    <scope>NUCLEOTIDE SEQUENCE [LARGE SCALE GENOMIC DNA]</scope>
    <source>
        <strain evidence="10 11">DSM 19828</strain>
    </source>
</reference>
<comment type="function">
    <text evidence="6">NDH-1 shuttles electrons from NADH, via FMN and iron-sulfur (Fe-S) centers, to quinones in the respiratory chain. The immediate electron acceptor for the enzyme in this species is believed to be a menaquinone. Couples the redox reaction to proton translocation (for every two electrons transferred, four hydrogen ions are translocated across the cytoplasmic membrane), and thus conserves the redox energy in a proton gradient.</text>
</comment>
<evidence type="ECO:0000256" key="4">
    <source>
        <dbReference type="ARBA" id="ARBA00022967"/>
    </source>
</evidence>
<name>A0A542EDI0_9MICO</name>